<dbReference type="PANTHER" id="PTHR40375">
    <property type="entry name" value="SPORULATION-SPECIFIC PROTEIN 22"/>
    <property type="match status" value="1"/>
</dbReference>
<comment type="caution">
    <text evidence="1">The sequence shown here is derived from an EMBL/GenBank/DDBJ whole genome shotgun (WGS) entry which is preliminary data.</text>
</comment>
<reference evidence="1 2" key="1">
    <citation type="submission" date="2017-06" db="EMBL/GenBank/DDBJ databases">
        <title>Ant-infecting Ophiocordyceps genomes reveal a high diversity of potential behavioral manipulation genes and a possible major role for enterotoxins.</title>
        <authorList>
            <person name="De Bekker C."/>
            <person name="Evans H.C."/>
            <person name="Brachmann A."/>
            <person name="Hughes D.P."/>
        </authorList>
    </citation>
    <scope>NUCLEOTIDE SEQUENCE [LARGE SCALE GENOMIC DNA]</scope>
    <source>
        <strain evidence="1 2">Map16</strain>
    </source>
</reference>
<evidence type="ECO:0000313" key="2">
    <source>
        <dbReference type="Proteomes" id="UP000226431"/>
    </source>
</evidence>
<name>A0A2C5ZJP1_9HYPO</name>
<dbReference type="AlphaFoldDB" id="A0A2C5ZJP1"/>
<keyword evidence="2" id="KW-1185">Reference proteome</keyword>
<proteinExistence type="predicted"/>
<sequence>MRLIINALFALEPFDCTRLAKYLRCLLQAILPLDDALALQIADEALRIAHESEQAGLFLPSSSFLHLLVKRPFPKEELEWLVATSFNHAVDLYARADEKACHEWALKAMALARFAGDGGCLAALLAERFSKLKFGG</sequence>
<dbReference type="InterPro" id="IPR039057">
    <property type="entry name" value="Spo22/ZIP4"/>
</dbReference>
<accession>A0A2C5ZJP1</accession>
<dbReference type="Proteomes" id="UP000226431">
    <property type="component" value="Unassembled WGS sequence"/>
</dbReference>
<organism evidence="1 2">
    <name type="scientific">Ophiocordyceps camponoti-rufipedis</name>
    <dbReference type="NCBI Taxonomy" id="2004952"/>
    <lineage>
        <taxon>Eukaryota</taxon>
        <taxon>Fungi</taxon>
        <taxon>Dikarya</taxon>
        <taxon>Ascomycota</taxon>
        <taxon>Pezizomycotina</taxon>
        <taxon>Sordariomycetes</taxon>
        <taxon>Hypocreomycetidae</taxon>
        <taxon>Hypocreales</taxon>
        <taxon>Ophiocordycipitaceae</taxon>
        <taxon>Ophiocordyceps</taxon>
    </lineage>
</organism>
<dbReference type="GO" id="GO:0090173">
    <property type="term" value="P:regulation of synaptonemal complex assembly"/>
    <property type="evidence" value="ECO:0007669"/>
    <property type="project" value="InterPro"/>
</dbReference>
<protein>
    <submittedName>
        <fullName evidence="1">Uncharacterized protein</fullName>
    </submittedName>
</protein>
<dbReference type="PANTHER" id="PTHR40375:SF2">
    <property type="entry name" value="SPORULATION-SPECIFIC PROTEIN 22"/>
    <property type="match status" value="1"/>
</dbReference>
<gene>
    <name evidence="1" type="ORF">CDD80_4239</name>
</gene>
<dbReference type="EMBL" id="NJES01000039">
    <property type="protein sequence ID" value="PHH79634.1"/>
    <property type="molecule type" value="Genomic_DNA"/>
</dbReference>
<dbReference type="OrthoDB" id="65716at2759"/>
<evidence type="ECO:0000313" key="1">
    <source>
        <dbReference type="EMBL" id="PHH79634.1"/>
    </source>
</evidence>